<dbReference type="Pfam" id="PF13229">
    <property type="entry name" value="Beta_helix"/>
    <property type="match status" value="1"/>
</dbReference>
<reference evidence="2" key="1">
    <citation type="journal article" date="2014" name="Front. Microbiol.">
        <title>High frequency of phylogenetically diverse reductive dehalogenase-homologous genes in deep subseafloor sedimentary metagenomes.</title>
        <authorList>
            <person name="Kawai M."/>
            <person name="Futagami T."/>
            <person name="Toyoda A."/>
            <person name="Takaki Y."/>
            <person name="Nishi S."/>
            <person name="Hori S."/>
            <person name="Arai W."/>
            <person name="Tsubouchi T."/>
            <person name="Morono Y."/>
            <person name="Uchiyama I."/>
            <person name="Ito T."/>
            <person name="Fujiyama A."/>
            <person name="Inagaki F."/>
            <person name="Takami H."/>
        </authorList>
    </citation>
    <scope>NUCLEOTIDE SEQUENCE</scope>
    <source>
        <strain evidence="2">Expedition CK06-06</strain>
    </source>
</reference>
<dbReference type="Gene3D" id="2.160.20.10">
    <property type="entry name" value="Single-stranded right-handed beta-helix, Pectin lyase-like"/>
    <property type="match status" value="1"/>
</dbReference>
<sequence length="109" mass="12350">NNNSNGGIFLDYSNKNKIQYNNVSYNKFYFSINIGGYGISLRMSDNNSIIGNNLFYNTRNGIEMDWCEKNNLSNNSMVGCGLEIGGNYEEYISSHFIDTTNKVNGKLLF</sequence>
<protein>
    <recommendedName>
        <fullName evidence="1">Right handed beta helix domain-containing protein</fullName>
    </recommendedName>
</protein>
<dbReference type="NCBIfam" id="TIGR03804">
    <property type="entry name" value="para_beta_helix"/>
    <property type="match status" value="1"/>
</dbReference>
<dbReference type="InterPro" id="IPR022441">
    <property type="entry name" value="Para_beta_helix_rpt-2"/>
</dbReference>
<accession>X1EUM2</accession>
<feature type="non-terminal residue" evidence="2">
    <location>
        <position position="1"/>
    </location>
</feature>
<evidence type="ECO:0000259" key="1">
    <source>
        <dbReference type="Pfam" id="PF13229"/>
    </source>
</evidence>
<dbReference type="InterPro" id="IPR039448">
    <property type="entry name" value="Beta_helix"/>
</dbReference>
<dbReference type="SUPFAM" id="SSF51126">
    <property type="entry name" value="Pectin lyase-like"/>
    <property type="match status" value="1"/>
</dbReference>
<comment type="caution">
    <text evidence="2">The sequence shown here is derived from an EMBL/GenBank/DDBJ whole genome shotgun (WGS) entry which is preliminary data.</text>
</comment>
<evidence type="ECO:0000313" key="2">
    <source>
        <dbReference type="EMBL" id="GAH23970.1"/>
    </source>
</evidence>
<dbReference type="InterPro" id="IPR012334">
    <property type="entry name" value="Pectin_lyas_fold"/>
</dbReference>
<name>X1EUM2_9ZZZZ</name>
<organism evidence="2">
    <name type="scientific">marine sediment metagenome</name>
    <dbReference type="NCBI Taxonomy" id="412755"/>
    <lineage>
        <taxon>unclassified sequences</taxon>
        <taxon>metagenomes</taxon>
        <taxon>ecological metagenomes</taxon>
    </lineage>
</organism>
<feature type="domain" description="Right handed beta helix" evidence="1">
    <location>
        <begin position="2"/>
        <end position="84"/>
    </location>
</feature>
<feature type="non-terminal residue" evidence="2">
    <location>
        <position position="109"/>
    </location>
</feature>
<dbReference type="InterPro" id="IPR011050">
    <property type="entry name" value="Pectin_lyase_fold/virulence"/>
</dbReference>
<dbReference type="AlphaFoldDB" id="X1EUM2"/>
<proteinExistence type="predicted"/>
<dbReference type="EMBL" id="BART01039854">
    <property type="protein sequence ID" value="GAH23970.1"/>
    <property type="molecule type" value="Genomic_DNA"/>
</dbReference>
<gene>
    <name evidence="2" type="ORF">S01H4_65250</name>
</gene>